<dbReference type="AlphaFoldDB" id="A0A1T5MFI9"/>
<dbReference type="GO" id="GO:0001681">
    <property type="term" value="F:sialate O-acetylesterase activity"/>
    <property type="evidence" value="ECO:0007669"/>
    <property type="project" value="InterPro"/>
</dbReference>
<dbReference type="Gene3D" id="3.40.50.1110">
    <property type="entry name" value="SGNH hydrolase"/>
    <property type="match status" value="2"/>
</dbReference>
<dbReference type="InterPro" id="IPR036514">
    <property type="entry name" value="SGNH_hydro_sf"/>
</dbReference>
<name>A0A1T5MFI9_9BACT</name>
<dbReference type="InterPro" id="IPR008979">
    <property type="entry name" value="Galactose-bd-like_sf"/>
</dbReference>
<evidence type="ECO:0000313" key="4">
    <source>
        <dbReference type="Proteomes" id="UP000190961"/>
    </source>
</evidence>
<feature type="domain" description="Sialate O-acetylesterase" evidence="2">
    <location>
        <begin position="107"/>
        <end position="237"/>
    </location>
</feature>
<dbReference type="OrthoDB" id="9816001at2"/>
<evidence type="ECO:0000313" key="3">
    <source>
        <dbReference type="EMBL" id="SKC86925.1"/>
    </source>
</evidence>
<protein>
    <submittedName>
        <fullName evidence="3">Sialate O-acetylesterase</fullName>
    </submittedName>
</protein>
<dbReference type="EMBL" id="FUZU01000004">
    <property type="protein sequence ID" value="SKC86925.1"/>
    <property type="molecule type" value="Genomic_DNA"/>
</dbReference>
<proteinExistence type="predicted"/>
<gene>
    <name evidence="3" type="ORF">SAMN05660236_5291</name>
</gene>
<dbReference type="GO" id="GO:0004553">
    <property type="term" value="F:hydrolase activity, hydrolyzing O-glycosyl compounds"/>
    <property type="evidence" value="ECO:0007669"/>
    <property type="project" value="InterPro"/>
</dbReference>
<dbReference type="GO" id="GO:0005975">
    <property type="term" value="P:carbohydrate metabolic process"/>
    <property type="evidence" value="ECO:0007669"/>
    <property type="project" value="InterPro"/>
</dbReference>
<dbReference type="SUPFAM" id="SSF52266">
    <property type="entry name" value="SGNH hydrolase"/>
    <property type="match status" value="1"/>
</dbReference>
<dbReference type="Proteomes" id="UP000190961">
    <property type="component" value="Unassembled WGS sequence"/>
</dbReference>
<feature type="domain" description="Sialate O-acetylesterase" evidence="2">
    <location>
        <begin position="428"/>
        <end position="533"/>
    </location>
</feature>
<sequence length="644" mass="71947">MTIPSKALRVLIIVFLFTCQLVHAQVKLPRLISDGMVMQRDAEVRVWGWAAAGEKVTVHFNNKIYQAITDAAGKWFVTLPSMKAGGPYTMTIEASSTVVVKDILIGDVWICSGQSNMALPMERVKERYADVIAKAENPAIRNFFLSTQYEFKKLRDDVPSGSWEPATRVNVLKFGAAAYFFAKTIYEKYRVPIGLINASVGGSPADAWLSPEALKKFPEQLKEAERFKNDAVVDSILSTDRARSRAWYNYIRQYDAGYNGTKRWYDTTYTATDWPVMNIPGYWSEQGLNNLNGVMWYRKEIDIPASMARQPAKLLLGCIVDSDSVYINGVLVGTTGYRYPPRRYTVPAGLLKPGKNVIVIRVINTIGKGGFVEDKVYQLSNANAAVNLTGSWQYRVGAVADPLPPTTFIQYKPGGLFNAMIAPLLHFPIKGVIWYQGESNTGRANTYHAEFRTLIEDWRRHWGQGDFPFIYVQLANYMPISTSETGWAELRGAQLKTLSVPNTGMAVTVDIGEWNDLHPLNKEDVGKRLARAAQHVAYGEKDIVYSGPIYQSMKIVGDKIVLRFVNTGSGLVTKNDEPLKYIVIAGADKKFVPANAKIEGNTIVVWNPEIKKPVAVRYAFMDNPQGANLYNKEGLPASPFRTDQ</sequence>
<organism evidence="3 4">
    <name type="scientific">Ohtaekwangia koreensis</name>
    <dbReference type="NCBI Taxonomy" id="688867"/>
    <lineage>
        <taxon>Bacteria</taxon>
        <taxon>Pseudomonadati</taxon>
        <taxon>Bacteroidota</taxon>
        <taxon>Cytophagia</taxon>
        <taxon>Cytophagales</taxon>
        <taxon>Fulvivirgaceae</taxon>
        <taxon>Ohtaekwangia</taxon>
    </lineage>
</organism>
<dbReference type="PANTHER" id="PTHR22901:SF0">
    <property type="entry name" value="SIALATE O-ACETYLESTERASE"/>
    <property type="match status" value="1"/>
</dbReference>
<dbReference type="Gene3D" id="2.60.40.10">
    <property type="entry name" value="Immunoglobulins"/>
    <property type="match status" value="1"/>
</dbReference>
<dbReference type="InterPro" id="IPR005181">
    <property type="entry name" value="SASA"/>
</dbReference>
<accession>A0A1T5MFI9</accession>
<dbReference type="Pfam" id="PF03629">
    <property type="entry name" value="SASA"/>
    <property type="match status" value="2"/>
</dbReference>
<dbReference type="InterPro" id="IPR039329">
    <property type="entry name" value="SIAE"/>
</dbReference>
<dbReference type="STRING" id="688867.SAMN05660236_5291"/>
<evidence type="ECO:0000256" key="1">
    <source>
        <dbReference type="ARBA" id="ARBA00022801"/>
    </source>
</evidence>
<reference evidence="3 4" key="1">
    <citation type="submission" date="2017-02" db="EMBL/GenBank/DDBJ databases">
        <authorList>
            <person name="Peterson S.W."/>
        </authorList>
    </citation>
    <scope>NUCLEOTIDE SEQUENCE [LARGE SCALE GENOMIC DNA]</scope>
    <source>
        <strain evidence="3 4">DSM 25262</strain>
    </source>
</reference>
<keyword evidence="4" id="KW-1185">Reference proteome</keyword>
<dbReference type="SUPFAM" id="SSF49785">
    <property type="entry name" value="Galactose-binding domain-like"/>
    <property type="match status" value="1"/>
</dbReference>
<evidence type="ECO:0000259" key="2">
    <source>
        <dbReference type="Pfam" id="PF03629"/>
    </source>
</evidence>
<dbReference type="InterPro" id="IPR013783">
    <property type="entry name" value="Ig-like_fold"/>
</dbReference>
<keyword evidence="1" id="KW-0378">Hydrolase</keyword>
<dbReference type="PANTHER" id="PTHR22901">
    <property type="entry name" value="SIALATE O-ACETYLESTERASE"/>
    <property type="match status" value="1"/>
</dbReference>
<dbReference type="RefSeq" id="WP_079689776.1">
    <property type="nucleotide sequence ID" value="NZ_FUZU01000004.1"/>
</dbReference>